<keyword evidence="3" id="KW-0804">Transcription</keyword>
<accession>A0A938X8X0</accession>
<dbReference type="InterPro" id="IPR020449">
    <property type="entry name" value="Tscrpt_reg_AraC-type_HTH"/>
</dbReference>
<dbReference type="EMBL" id="JACJKY010000018">
    <property type="protein sequence ID" value="MBM6921547.1"/>
    <property type="molecule type" value="Genomic_DNA"/>
</dbReference>
<dbReference type="PROSITE" id="PS00041">
    <property type="entry name" value="HTH_ARAC_FAMILY_1"/>
    <property type="match status" value="1"/>
</dbReference>
<keyword evidence="6" id="KW-1185">Reference proteome</keyword>
<dbReference type="Gene3D" id="1.10.10.60">
    <property type="entry name" value="Homeodomain-like"/>
    <property type="match status" value="2"/>
</dbReference>
<comment type="caution">
    <text evidence="5">The sequence shown here is derived from an EMBL/GenBank/DDBJ whole genome shotgun (WGS) entry which is preliminary data.</text>
</comment>
<dbReference type="AlphaFoldDB" id="A0A938X8X0"/>
<reference evidence="5" key="2">
    <citation type="journal article" date="2021" name="Sci. Rep.">
        <title>The distribution of antibiotic resistance genes in chicken gut microbiota commensals.</title>
        <authorList>
            <person name="Juricova H."/>
            <person name="Matiasovicova J."/>
            <person name="Kubasova T."/>
            <person name="Cejkova D."/>
            <person name="Rychlik I."/>
        </authorList>
    </citation>
    <scope>NUCLEOTIDE SEQUENCE</scope>
    <source>
        <strain evidence="5">An559</strain>
    </source>
</reference>
<dbReference type="SUPFAM" id="SSF46689">
    <property type="entry name" value="Homeodomain-like"/>
    <property type="match status" value="2"/>
</dbReference>
<organism evidence="5 6">
    <name type="scientific">Merdimmobilis hominis</name>
    <dbReference type="NCBI Taxonomy" id="2897707"/>
    <lineage>
        <taxon>Bacteria</taxon>
        <taxon>Bacillati</taxon>
        <taxon>Bacillota</taxon>
        <taxon>Clostridia</taxon>
        <taxon>Eubacteriales</taxon>
        <taxon>Oscillospiraceae</taxon>
        <taxon>Merdimmobilis</taxon>
    </lineage>
</organism>
<reference evidence="5" key="1">
    <citation type="submission" date="2020-08" db="EMBL/GenBank/DDBJ databases">
        <authorList>
            <person name="Cejkova D."/>
            <person name="Kubasova T."/>
            <person name="Jahodarova E."/>
            <person name="Rychlik I."/>
        </authorList>
    </citation>
    <scope>NUCLEOTIDE SEQUENCE</scope>
    <source>
        <strain evidence="5">An559</strain>
    </source>
</reference>
<gene>
    <name evidence="5" type="ORF">H6A12_10310</name>
</gene>
<dbReference type="InterPro" id="IPR018060">
    <property type="entry name" value="HTH_AraC"/>
</dbReference>
<evidence type="ECO:0000256" key="3">
    <source>
        <dbReference type="ARBA" id="ARBA00023163"/>
    </source>
</evidence>
<keyword evidence="2" id="KW-0238">DNA-binding</keyword>
<dbReference type="PRINTS" id="PR00032">
    <property type="entry name" value="HTHARAC"/>
</dbReference>
<dbReference type="InterPro" id="IPR018062">
    <property type="entry name" value="HTH_AraC-typ_CS"/>
</dbReference>
<protein>
    <submittedName>
        <fullName evidence="5">Helix-turn-helix transcriptional regulator</fullName>
    </submittedName>
</protein>
<name>A0A938X8X0_9FIRM</name>
<evidence type="ECO:0000259" key="4">
    <source>
        <dbReference type="PROSITE" id="PS01124"/>
    </source>
</evidence>
<dbReference type="RefSeq" id="WP_204447585.1">
    <property type="nucleotide sequence ID" value="NZ_JACJKY010000018.1"/>
</dbReference>
<evidence type="ECO:0000256" key="2">
    <source>
        <dbReference type="ARBA" id="ARBA00023125"/>
    </source>
</evidence>
<evidence type="ECO:0000256" key="1">
    <source>
        <dbReference type="ARBA" id="ARBA00023015"/>
    </source>
</evidence>
<dbReference type="InterPro" id="IPR009057">
    <property type="entry name" value="Homeodomain-like_sf"/>
</dbReference>
<dbReference type="Proteomes" id="UP000774750">
    <property type="component" value="Unassembled WGS sequence"/>
</dbReference>
<dbReference type="PANTHER" id="PTHR43280:SF28">
    <property type="entry name" value="HTH-TYPE TRANSCRIPTIONAL ACTIVATOR RHAS"/>
    <property type="match status" value="1"/>
</dbReference>
<dbReference type="PROSITE" id="PS01124">
    <property type="entry name" value="HTH_ARAC_FAMILY_2"/>
    <property type="match status" value="1"/>
</dbReference>
<evidence type="ECO:0000313" key="6">
    <source>
        <dbReference type="Proteomes" id="UP000774750"/>
    </source>
</evidence>
<dbReference type="GO" id="GO:0003700">
    <property type="term" value="F:DNA-binding transcription factor activity"/>
    <property type="evidence" value="ECO:0007669"/>
    <property type="project" value="InterPro"/>
</dbReference>
<keyword evidence="1" id="KW-0805">Transcription regulation</keyword>
<dbReference type="Pfam" id="PF12833">
    <property type="entry name" value="HTH_18"/>
    <property type="match status" value="1"/>
</dbReference>
<dbReference type="GO" id="GO:0043565">
    <property type="term" value="F:sequence-specific DNA binding"/>
    <property type="evidence" value="ECO:0007669"/>
    <property type="project" value="InterPro"/>
</dbReference>
<feature type="domain" description="HTH araC/xylS-type" evidence="4">
    <location>
        <begin position="189"/>
        <end position="287"/>
    </location>
</feature>
<dbReference type="PANTHER" id="PTHR43280">
    <property type="entry name" value="ARAC-FAMILY TRANSCRIPTIONAL REGULATOR"/>
    <property type="match status" value="1"/>
</dbReference>
<evidence type="ECO:0000313" key="5">
    <source>
        <dbReference type="EMBL" id="MBM6921547.1"/>
    </source>
</evidence>
<dbReference type="SMART" id="SM00342">
    <property type="entry name" value="HTH_ARAC"/>
    <property type="match status" value="1"/>
</dbReference>
<sequence>MILGTKMHSIDEKTFQYLASCFQGYSCKVFTLLESDAALPAGMCECFIPPEQALAVILPLSHVSGFIHDSVMVAEEPNIAYPVYDGVLRYRFQNGNSFYLLLIETNFLREILCDTNYIQNTSVKNFPITQKLLHLIQMFREEFERTTFEHEAVLQSIAHLLCTELVRQATNISQSNTSGTFSKKHTEVLAAAEYILIHCAEPLSIEKLSQQFHMSKYYFSHVFKQEIGESPYSYLTRARIAQAKRMLVYETTSVMEISQRCGFSTPNHFSDLFRQKTGMSPNEYRAHHTKTRT</sequence>
<proteinExistence type="predicted"/>